<sequence length="123" mass="14087">MCVTYVQKWACVHPKSPNGGDPEVTSISTTDKCYYALEGEEKRTCTYPTIVQLLRSKQVCGECFAKLGELQRAKGKDKAKMKAEMKAEKKARTEEQEGDEREKRKRREEETEKVVVKVIVPRC</sequence>
<protein>
    <submittedName>
        <fullName evidence="2">Uncharacterized protein</fullName>
    </submittedName>
</protein>
<reference evidence="2" key="1">
    <citation type="journal article" date="2020" name="Stud. Mycol.">
        <title>101 Dothideomycetes genomes: a test case for predicting lifestyles and emergence of pathogens.</title>
        <authorList>
            <person name="Haridas S."/>
            <person name="Albert R."/>
            <person name="Binder M."/>
            <person name="Bloem J."/>
            <person name="Labutti K."/>
            <person name="Salamov A."/>
            <person name="Andreopoulos B."/>
            <person name="Baker S."/>
            <person name="Barry K."/>
            <person name="Bills G."/>
            <person name="Bluhm B."/>
            <person name="Cannon C."/>
            <person name="Castanera R."/>
            <person name="Culley D."/>
            <person name="Daum C."/>
            <person name="Ezra D."/>
            <person name="Gonzalez J."/>
            <person name="Henrissat B."/>
            <person name="Kuo A."/>
            <person name="Liang C."/>
            <person name="Lipzen A."/>
            <person name="Lutzoni F."/>
            <person name="Magnuson J."/>
            <person name="Mondo S."/>
            <person name="Nolan M."/>
            <person name="Ohm R."/>
            <person name="Pangilinan J."/>
            <person name="Park H.-J."/>
            <person name="Ramirez L."/>
            <person name="Alfaro M."/>
            <person name="Sun H."/>
            <person name="Tritt A."/>
            <person name="Yoshinaga Y."/>
            <person name="Zwiers L.-H."/>
            <person name="Turgeon B."/>
            <person name="Goodwin S."/>
            <person name="Spatafora J."/>
            <person name="Crous P."/>
            <person name="Grigoriev I."/>
        </authorList>
    </citation>
    <scope>NUCLEOTIDE SEQUENCE</scope>
    <source>
        <strain evidence="2">CBS 133067</strain>
    </source>
</reference>
<comment type="caution">
    <text evidence="2">The sequence shown here is derived from an EMBL/GenBank/DDBJ whole genome shotgun (WGS) entry which is preliminary data.</text>
</comment>
<dbReference type="AlphaFoldDB" id="A0A9P4IRC9"/>
<evidence type="ECO:0000313" key="2">
    <source>
        <dbReference type="EMBL" id="KAF2102856.1"/>
    </source>
</evidence>
<proteinExistence type="predicted"/>
<evidence type="ECO:0000256" key="1">
    <source>
        <dbReference type="SAM" id="MobiDB-lite"/>
    </source>
</evidence>
<evidence type="ECO:0000313" key="3">
    <source>
        <dbReference type="Proteomes" id="UP000799772"/>
    </source>
</evidence>
<feature type="region of interest" description="Disordered" evidence="1">
    <location>
        <begin position="72"/>
        <end position="113"/>
    </location>
</feature>
<gene>
    <name evidence="2" type="ORF">NA57DRAFT_52405</name>
</gene>
<dbReference type="EMBL" id="ML978122">
    <property type="protein sequence ID" value="KAF2102856.1"/>
    <property type="molecule type" value="Genomic_DNA"/>
</dbReference>
<keyword evidence="3" id="KW-1185">Reference proteome</keyword>
<accession>A0A9P4IRC9</accession>
<dbReference type="Proteomes" id="UP000799772">
    <property type="component" value="Unassembled WGS sequence"/>
</dbReference>
<organism evidence="2 3">
    <name type="scientific">Rhizodiscina lignyota</name>
    <dbReference type="NCBI Taxonomy" id="1504668"/>
    <lineage>
        <taxon>Eukaryota</taxon>
        <taxon>Fungi</taxon>
        <taxon>Dikarya</taxon>
        <taxon>Ascomycota</taxon>
        <taxon>Pezizomycotina</taxon>
        <taxon>Dothideomycetes</taxon>
        <taxon>Pleosporomycetidae</taxon>
        <taxon>Aulographales</taxon>
        <taxon>Rhizodiscinaceae</taxon>
        <taxon>Rhizodiscina</taxon>
    </lineage>
</organism>
<feature type="compositionally biased region" description="Basic and acidic residues" evidence="1">
    <location>
        <begin position="72"/>
        <end position="95"/>
    </location>
</feature>
<name>A0A9P4IRC9_9PEZI</name>